<dbReference type="PANTHER" id="PTHR47027:SF25">
    <property type="entry name" value="REVERSE TRANSCRIPTASE DOMAIN-CONTAINING PROTEIN"/>
    <property type="match status" value="1"/>
</dbReference>
<reference evidence="1 2" key="2">
    <citation type="submission" date="2018-11" db="EMBL/GenBank/DDBJ databases">
        <authorList>
            <consortium name="Pathogen Informatics"/>
        </authorList>
    </citation>
    <scope>NUCLEOTIDE SEQUENCE [LARGE SCALE GENOMIC DNA]</scope>
    <source>
        <strain evidence="1 2">NST_G2</strain>
    </source>
</reference>
<dbReference type="EMBL" id="UYSU01033188">
    <property type="protein sequence ID" value="VDL91667.1"/>
    <property type="molecule type" value="Genomic_DNA"/>
</dbReference>
<protein>
    <submittedName>
        <fullName evidence="1 3">Uncharacterized protein</fullName>
    </submittedName>
</protein>
<keyword evidence="2" id="KW-1185">Reference proteome</keyword>
<accession>A0A183SM34</accession>
<dbReference type="WBParaSite" id="SSLN_0000545301-mRNA-1">
    <property type="protein sequence ID" value="SSLN_0000545301-mRNA-1"/>
    <property type="gene ID" value="SSLN_0000545301"/>
</dbReference>
<name>A0A183SM34_SCHSO</name>
<sequence length="242" mass="27832">MCGAKTGNAYGSDHVLFRTRLKVHLSSAAKISRARRLDVTKIRQPGTVEALDREIRSCFSTRTGGEGSTAVDPTRHFIDKKIRIYRASVWSVLLYGCECWVTRIEDERKLEAFDHCLRTILRVKYTDFVSNETVRNRCVNIARISQAIQERRLRCFGHVLRRPPCELSVTALELTPLPNWRCREGGQIKTWPDTVRQDMEVVSGTSLFGVRRWRREWIELSRSAAADRHACRSTIRDIIEAG</sequence>
<dbReference type="Proteomes" id="UP000275846">
    <property type="component" value="Unassembled WGS sequence"/>
</dbReference>
<reference evidence="3" key="1">
    <citation type="submission" date="2016-06" db="UniProtKB">
        <authorList>
            <consortium name="WormBaseParasite"/>
        </authorList>
    </citation>
    <scope>IDENTIFICATION</scope>
</reference>
<evidence type="ECO:0000313" key="2">
    <source>
        <dbReference type="Proteomes" id="UP000275846"/>
    </source>
</evidence>
<proteinExistence type="predicted"/>
<evidence type="ECO:0000313" key="3">
    <source>
        <dbReference type="WBParaSite" id="SSLN_0000545301-mRNA-1"/>
    </source>
</evidence>
<gene>
    <name evidence="1" type="ORF">SSLN_LOCUS5282</name>
</gene>
<organism evidence="3">
    <name type="scientific">Schistocephalus solidus</name>
    <name type="common">Tapeworm</name>
    <dbReference type="NCBI Taxonomy" id="70667"/>
    <lineage>
        <taxon>Eukaryota</taxon>
        <taxon>Metazoa</taxon>
        <taxon>Spiralia</taxon>
        <taxon>Lophotrochozoa</taxon>
        <taxon>Platyhelminthes</taxon>
        <taxon>Cestoda</taxon>
        <taxon>Eucestoda</taxon>
        <taxon>Diphyllobothriidea</taxon>
        <taxon>Diphyllobothriidae</taxon>
        <taxon>Schistocephalus</taxon>
    </lineage>
</organism>
<dbReference type="PANTHER" id="PTHR47027">
    <property type="entry name" value="REVERSE TRANSCRIPTASE DOMAIN-CONTAINING PROTEIN"/>
    <property type="match status" value="1"/>
</dbReference>
<dbReference type="OrthoDB" id="424543at2759"/>
<dbReference type="AlphaFoldDB" id="A0A183SM34"/>
<evidence type="ECO:0000313" key="1">
    <source>
        <dbReference type="EMBL" id="VDL91667.1"/>
    </source>
</evidence>